<comment type="subcellular location">
    <subcellularLocation>
        <location evidence="1">Cell envelope</location>
    </subcellularLocation>
</comment>
<keyword evidence="2 3" id="KW-0175">Coiled coil</keyword>
<evidence type="ECO:0000313" key="6">
    <source>
        <dbReference type="Proteomes" id="UP000315914"/>
    </source>
</evidence>
<dbReference type="InterPro" id="IPR050465">
    <property type="entry name" value="UPF0194_transport"/>
</dbReference>
<dbReference type="AlphaFoldDB" id="A0A560IKV2"/>
<dbReference type="RefSeq" id="WP_145680282.1">
    <property type="nucleotide sequence ID" value="NZ_VITU01000005.1"/>
</dbReference>
<dbReference type="InterPro" id="IPR022275">
    <property type="entry name" value="NHPM_bacteriocin_SS_HylD"/>
</dbReference>
<keyword evidence="4" id="KW-0812">Transmembrane</keyword>
<evidence type="ECO:0000256" key="1">
    <source>
        <dbReference type="ARBA" id="ARBA00004196"/>
    </source>
</evidence>
<organism evidence="5 6">
    <name type="scientific">Bradyrhizobium sacchari</name>
    <dbReference type="NCBI Taxonomy" id="1399419"/>
    <lineage>
        <taxon>Bacteria</taxon>
        <taxon>Pseudomonadati</taxon>
        <taxon>Pseudomonadota</taxon>
        <taxon>Alphaproteobacteria</taxon>
        <taxon>Hyphomicrobiales</taxon>
        <taxon>Nitrobacteraceae</taxon>
        <taxon>Bradyrhizobium</taxon>
    </lineage>
</organism>
<keyword evidence="6" id="KW-1185">Reference proteome</keyword>
<dbReference type="EMBL" id="VITW01000006">
    <property type="protein sequence ID" value="TWB72825.1"/>
    <property type="molecule type" value="Genomic_DNA"/>
</dbReference>
<evidence type="ECO:0000313" key="5">
    <source>
        <dbReference type="EMBL" id="TWB72825.1"/>
    </source>
</evidence>
<protein>
    <submittedName>
        <fullName evidence="5">HlyD family secretion protein</fullName>
    </submittedName>
</protein>
<dbReference type="NCBIfam" id="TIGR03794">
    <property type="entry name" value="NHLM_micro_HlyD"/>
    <property type="match status" value="1"/>
</dbReference>
<keyword evidence="4" id="KW-1133">Transmembrane helix</keyword>
<evidence type="ECO:0000256" key="4">
    <source>
        <dbReference type="SAM" id="Phobius"/>
    </source>
</evidence>
<evidence type="ECO:0000256" key="2">
    <source>
        <dbReference type="ARBA" id="ARBA00023054"/>
    </source>
</evidence>
<accession>A0A560IKV2</accession>
<evidence type="ECO:0000256" key="3">
    <source>
        <dbReference type="SAM" id="Coils"/>
    </source>
</evidence>
<dbReference type="Gene3D" id="2.40.50.100">
    <property type="match status" value="1"/>
</dbReference>
<name>A0A560IKV2_9BRAD</name>
<proteinExistence type="predicted"/>
<dbReference type="PANTHER" id="PTHR32347">
    <property type="entry name" value="EFFLUX SYSTEM COMPONENT YKNX-RELATED"/>
    <property type="match status" value="1"/>
</dbReference>
<feature type="coiled-coil region" evidence="3">
    <location>
        <begin position="215"/>
        <end position="251"/>
    </location>
</feature>
<dbReference type="Proteomes" id="UP000315914">
    <property type="component" value="Unassembled WGS sequence"/>
</dbReference>
<dbReference type="GO" id="GO:0030313">
    <property type="term" value="C:cell envelope"/>
    <property type="evidence" value="ECO:0007669"/>
    <property type="project" value="UniProtKB-SubCell"/>
</dbReference>
<sequence length="432" mass="46885">MANEGIFREAALERLSAPERLDQGLRIVGRPTWVALLALAGLVVGGLIWSIVLTVPVTVPGQGILLSPGGLLDVTADNPGRLLSFSVAVGDKIKAGTAVARLDQPEIREDLINAEAEYRDAVGERDQIVKFQERRGPPLAASIAQRRQGYKDDIAFLEKQLGWLDEIAKGDAVLMDKQILTRKSALETRVEIGKAETQRAQAQDGIRNLDFEATKAQTDDERERLNADLKVAAAERKIRTLREKLDRQSVVLSPYDGTVIELKVNPGEIVDRNAALFSLIPDKVAEALPRDGKDPIGPLYAVVYVPSNDGKKVRPGMNVRLSPSTVRREEFGFIEGRVRAVAEVPATAEGMYRTLKNRQLGQSLAKDGAPYEVVVDLFAAGDTPSGYRWSSSRGPDLSINAGTTVGSDIETMSLPLLSLLIPPLRQVLGSGS</sequence>
<comment type="caution">
    <text evidence="5">The sequence shown here is derived from an EMBL/GenBank/DDBJ whole genome shotgun (WGS) entry which is preliminary data.</text>
</comment>
<reference evidence="5 6" key="1">
    <citation type="submission" date="2019-06" db="EMBL/GenBank/DDBJ databases">
        <title>Genomic Encyclopedia of Type Strains, Phase IV (KMG-V): Genome sequencing to study the core and pangenomes of soil and plant-associated prokaryotes.</title>
        <authorList>
            <person name="Whitman W."/>
        </authorList>
    </citation>
    <scope>NUCLEOTIDE SEQUENCE [LARGE SCALE GENOMIC DNA]</scope>
    <source>
        <strain evidence="5 6">BR 10556</strain>
    </source>
</reference>
<gene>
    <name evidence="5" type="ORF">FBZ95_106540</name>
</gene>
<feature type="transmembrane region" description="Helical" evidence="4">
    <location>
        <begin position="33"/>
        <end position="52"/>
    </location>
</feature>
<keyword evidence="4" id="KW-0472">Membrane</keyword>
<dbReference type="STRING" id="1399419.A5906_35270"/>